<name>A0A105VDM2_9BURK</name>
<protein>
    <submittedName>
        <fullName evidence="1">Uncharacterized protein</fullName>
    </submittedName>
</protein>
<reference evidence="1 2" key="1">
    <citation type="submission" date="2015-11" db="EMBL/GenBank/DDBJ databases">
        <title>Expanding the genomic diversity of Burkholderia species for the development of highly accurate diagnostics.</title>
        <authorList>
            <person name="Sahl J."/>
            <person name="Keim P."/>
            <person name="Wagner D."/>
        </authorList>
    </citation>
    <scope>NUCLEOTIDE SEQUENCE [LARGE SCALE GENOMIC DNA]</scope>
    <source>
        <strain evidence="1 2">MSMB1301WGS</strain>
    </source>
</reference>
<accession>A0A105VDM2</accession>
<dbReference type="AlphaFoldDB" id="A0A105VDM2"/>
<comment type="caution">
    <text evidence="1">The sequence shown here is derived from an EMBL/GenBank/DDBJ whole genome shotgun (WGS) entry which is preliminary data.</text>
</comment>
<proteinExistence type="predicted"/>
<sequence>MIEHHRKLCLLGYSENVKKELIDSRADLGSVDCPEMMVEFRFSGVFAPDPEMPIAIQRNAGVQQIVLATWANTTTRPLDTLAAANHGGIRKIWSQNVRQNDANLHSRDVMQCQ</sequence>
<keyword evidence="2" id="KW-1185">Reference proteome</keyword>
<gene>
    <name evidence="1" type="ORF">WT27_06950</name>
</gene>
<organism evidence="1 2">
    <name type="scientific">Burkholderia territorii</name>
    <dbReference type="NCBI Taxonomy" id="1503055"/>
    <lineage>
        <taxon>Bacteria</taxon>
        <taxon>Pseudomonadati</taxon>
        <taxon>Pseudomonadota</taxon>
        <taxon>Betaproteobacteria</taxon>
        <taxon>Burkholderiales</taxon>
        <taxon>Burkholderiaceae</taxon>
        <taxon>Burkholderia</taxon>
        <taxon>Burkholderia cepacia complex</taxon>
    </lineage>
</organism>
<dbReference type="EMBL" id="LPEQ01000083">
    <property type="protein sequence ID" value="KVV45836.1"/>
    <property type="molecule type" value="Genomic_DNA"/>
</dbReference>
<dbReference type="Proteomes" id="UP000062317">
    <property type="component" value="Unassembled WGS sequence"/>
</dbReference>
<evidence type="ECO:0000313" key="1">
    <source>
        <dbReference type="EMBL" id="KVV45836.1"/>
    </source>
</evidence>
<evidence type="ECO:0000313" key="2">
    <source>
        <dbReference type="Proteomes" id="UP000062317"/>
    </source>
</evidence>